<dbReference type="GO" id="GO:0031177">
    <property type="term" value="F:phosphopantetheine binding"/>
    <property type="evidence" value="ECO:0007669"/>
    <property type="project" value="TreeGrafter"/>
</dbReference>
<protein>
    <submittedName>
        <fullName evidence="2">Long-chain-fatty-acid--CoA ligase</fullName>
    </submittedName>
</protein>
<dbReference type="EMBL" id="CP034669">
    <property type="protein sequence ID" value="QAT86005.1"/>
    <property type="molecule type" value="Genomic_DNA"/>
</dbReference>
<dbReference type="Pfam" id="PF00501">
    <property type="entry name" value="AMP-binding"/>
    <property type="match status" value="1"/>
</dbReference>
<name>A0A410RVS6_CORCK</name>
<dbReference type="AlphaFoldDB" id="A0A410RVS6"/>
<dbReference type="Gene3D" id="3.40.50.980">
    <property type="match status" value="2"/>
</dbReference>
<dbReference type="PANTHER" id="PTHR45527">
    <property type="entry name" value="NONRIBOSOMAL PEPTIDE SYNTHETASE"/>
    <property type="match status" value="1"/>
</dbReference>
<proteinExistence type="predicted"/>
<evidence type="ECO:0000259" key="1">
    <source>
        <dbReference type="Pfam" id="PF00501"/>
    </source>
</evidence>
<dbReference type="InterPro" id="IPR000873">
    <property type="entry name" value="AMP-dep_synth/lig_dom"/>
</dbReference>
<evidence type="ECO:0000313" key="3">
    <source>
        <dbReference type="Proteomes" id="UP000288758"/>
    </source>
</evidence>
<reference evidence="2 3" key="1">
    <citation type="submission" date="2018-12" db="EMBL/GenBank/DDBJ databases">
        <title>Complete Genome Sequence of the Corallopyronin A producing Myxobacterium Corallococcus coralloides B035.</title>
        <authorList>
            <person name="Bouhired S.M."/>
            <person name="Rupp O."/>
            <person name="Blom J."/>
            <person name="Schaeberle T.F."/>
            <person name="Kehraus S."/>
            <person name="Schiefer A."/>
            <person name="Pfarr K."/>
            <person name="Goesmann A."/>
            <person name="Hoerauf A."/>
            <person name="Koenig G.M."/>
        </authorList>
    </citation>
    <scope>NUCLEOTIDE SEQUENCE [LARGE SCALE GENOMIC DNA]</scope>
    <source>
        <strain evidence="2 3">B035</strain>
    </source>
</reference>
<organism evidence="2 3">
    <name type="scientific">Corallococcus coralloides</name>
    <name type="common">Myxococcus coralloides</name>
    <dbReference type="NCBI Taxonomy" id="184914"/>
    <lineage>
        <taxon>Bacteria</taxon>
        <taxon>Pseudomonadati</taxon>
        <taxon>Myxococcota</taxon>
        <taxon>Myxococcia</taxon>
        <taxon>Myxococcales</taxon>
        <taxon>Cystobacterineae</taxon>
        <taxon>Myxococcaceae</taxon>
        <taxon>Corallococcus</taxon>
    </lineage>
</organism>
<dbReference type="GO" id="GO:0043041">
    <property type="term" value="P:amino acid activation for nonribosomal peptide biosynthetic process"/>
    <property type="evidence" value="ECO:0007669"/>
    <property type="project" value="TreeGrafter"/>
</dbReference>
<sequence>MARTPDAEAVVGDDETLTYAELDARSDALAWHLREQDVAPDVRVGLRVERSSGPWGR</sequence>
<gene>
    <name evidence="2" type="primary">pksJ1_1</name>
    <name evidence="2" type="ORF">EJ065_4454</name>
</gene>
<dbReference type="GO" id="GO:0016874">
    <property type="term" value="F:ligase activity"/>
    <property type="evidence" value="ECO:0007669"/>
    <property type="project" value="UniProtKB-KW"/>
</dbReference>
<dbReference type="GO" id="GO:0044550">
    <property type="term" value="P:secondary metabolite biosynthetic process"/>
    <property type="evidence" value="ECO:0007669"/>
    <property type="project" value="TreeGrafter"/>
</dbReference>
<accession>A0A410RVS6</accession>
<dbReference type="SUPFAM" id="SSF56801">
    <property type="entry name" value="Acetyl-CoA synthetase-like"/>
    <property type="match status" value="1"/>
</dbReference>
<keyword evidence="2" id="KW-0436">Ligase</keyword>
<evidence type="ECO:0000313" key="2">
    <source>
        <dbReference type="EMBL" id="QAT86005.1"/>
    </source>
</evidence>
<dbReference type="Proteomes" id="UP000288758">
    <property type="component" value="Chromosome"/>
</dbReference>
<feature type="domain" description="AMP-dependent synthetase/ligase" evidence="1">
    <location>
        <begin position="2"/>
        <end position="51"/>
    </location>
</feature>
<dbReference type="PANTHER" id="PTHR45527:SF14">
    <property type="entry name" value="PLIPASTATIN SYNTHASE SUBUNIT B"/>
    <property type="match status" value="1"/>
</dbReference>
<dbReference type="GO" id="GO:0005829">
    <property type="term" value="C:cytosol"/>
    <property type="evidence" value="ECO:0007669"/>
    <property type="project" value="TreeGrafter"/>
</dbReference>
<dbReference type="RefSeq" id="WP_164933293.1">
    <property type="nucleotide sequence ID" value="NZ_CP034669.1"/>
</dbReference>